<dbReference type="InterPro" id="IPR029063">
    <property type="entry name" value="SAM-dependent_MTases_sf"/>
</dbReference>
<dbReference type="SUPFAM" id="SSF53335">
    <property type="entry name" value="S-adenosyl-L-methionine-dependent methyltransferases"/>
    <property type="match status" value="1"/>
</dbReference>
<dbReference type="InterPro" id="IPR010719">
    <property type="entry name" value="MnmM_MeTrfase"/>
</dbReference>
<dbReference type="GO" id="GO:0008168">
    <property type="term" value="F:methyltransferase activity"/>
    <property type="evidence" value="ECO:0007669"/>
    <property type="project" value="UniProtKB-KW"/>
</dbReference>
<dbReference type="Pfam" id="PF06962">
    <property type="entry name" value="rRNA_methylase"/>
    <property type="match status" value="1"/>
</dbReference>
<dbReference type="PANTHER" id="PTHR35276:SF1">
    <property type="entry name" value="TRNA (MNM(5)S(2)U34)-METHYLTRANSFERASE, CHLOROPLASTIC"/>
    <property type="match status" value="1"/>
</dbReference>
<keyword evidence="1" id="KW-0489">Methyltransferase</keyword>
<dbReference type="EMBL" id="JBHSEP010000029">
    <property type="protein sequence ID" value="MFC4601705.1"/>
    <property type="molecule type" value="Genomic_DNA"/>
</dbReference>
<evidence type="ECO:0000313" key="2">
    <source>
        <dbReference type="Proteomes" id="UP001596028"/>
    </source>
</evidence>
<keyword evidence="1" id="KW-0808">Transferase</keyword>
<evidence type="ECO:0000313" key="1">
    <source>
        <dbReference type="EMBL" id="MFC4601705.1"/>
    </source>
</evidence>
<dbReference type="GO" id="GO:0032259">
    <property type="term" value="P:methylation"/>
    <property type="evidence" value="ECO:0007669"/>
    <property type="project" value="UniProtKB-KW"/>
</dbReference>
<dbReference type="PANTHER" id="PTHR35276">
    <property type="entry name" value="S-ADENOSYL-L-METHIONINE-DEPENDENT METHYLTRANSFERASES SUPERFAMILY PROTEIN"/>
    <property type="match status" value="1"/>
</dbReference>
<dbReference type="Proteomes" id="UP001596028">
    <property type="component" value="Unassembled WGS sequence"/>
</dbReference>
<sequence>MGFLSVLSQAQQWVKSRTGPGDLAVDATAGNGSDTLFLARTVGPRGRVYAFDVQPAALENTRRRLESEPDGGAALAPAELVLAGHETMEAALPAELRGRVAAVMFNLGYLPGASSTLITRPETTIAALESAVRLLRVGGALTVVAYPGHEGGKEEAEAVEAWAAGLPQTLAQTVVYRFPQKPASPYLIALNKYKRLTPSLGPAR</sequence>
<dbReference type="RefSeq" id="WP_378102120.1">
    <property type="nucleotide sequence ID" value="NZ_JBHSEP010000029.1"/>
</dbReference>
<organism evidence="1 2">
    <name type="scientific">Cohnella hongkongensis</name>
    <dbReference type="NCBI Taxonomy" id="178337"/>
    <lineage>
        <taxon>Bacteria</taxon>
        <taxon>Bacillati</taxon>
        <taxon>Bacillota</taxon>
        <taxon>Bacilli</taxon>
        <taxon>Bacillales</taxon>
        <taxon>Paenibacillaceae</taxon>
        <taxon>Cohnella</taxon>
    </lineage>
</organism>
<name>A0ABV9FL27_9BACL</name>
<keyword evidence="2" id="KW-1185">Reference proteome</keyword>
<dbReference type="Gene3D" id="3.40.50.150">
    <property type="entry name" value="Vaccinia Virus protein VP39"/>
    <property type="match status" value="1"/>
</dbReference>
<gene>
    <name evidence="1" type="ORF">ACFO3S_25935</name>
</gene>
<protein>
    <submittedName>
        <fullName evidence="1">Class I SAM-dependent methyltransferase</fullName>
    </submittedName>
</protein>
<proteinExistence type="predicted"/>
<reference evidence="2" key="1">
    <citation type="journal article" date="2019" name="Int. J. Syst. Evol. Microbiol.">
        <title>The Global Catalogue of Microorganisms (GCM) 10K type strain sequencing project: providing services to taxonomists for standard genome sequencing and annotation.</title>
        <authorList>
            <consortium name="The Broad Institute Genomics Platform"/>
            <consortium name="The Broad Institute Genome Sequencing Center for Infectious Disease"/>
            <person name="Wu L."/>
            <person name="Ma J."/>
        </authorList>
    </citation>
    <scope>NUCLEOTIDE SEQUENCE [LARGE SCALE GENOMIC DNA]</scope>
    <source>
        <strain evidence="2">CCUG 49571</strain>
    </source>
</reference>
<accession>A0ABV9FL27</accession>
<comment type="caution">
    <text evidence="1">The sequence shown here is derived from an EMBL/GenBank/DDBJ whole genome shotgun (WGS) entry which is preliminary data.</text>
</comment>